<dbReference type="Proteomes" id="UP000754710">
    <property type="component" value="Unassembled WGS sequence"/>
</dbReference>
<sequence>MFISVRVANVALVVASTLFAMTLIADVLVVHGVMALVLAGQLVGRATLAQR</sequence>
<gene>
    <name evidence="1" type="ORF">K1X13_09475</name>
</gene>
<proteinExistence type="predicted"/>
<keyword evidence="2" id="KW-1185">Reference proteome</keyword>
<evidence type="ECO:0000313" key="1">
    <source>
        <dbReference type="EMBL" id="MBY9075047.1"/>
    </source>
</evidence>
<name>A0ABS7RJ29_9ACTN</name>
<organism evidence="1 2">
    <name type="scientific">Nocardioides jiangsuensis</name>
    <dbReference type="NCBI Taxonomy" id="2866161"/>
    <lineage>
        <taxon>Bacteria</taxon>
        <taxon>Bacillati</taxon>
        <taxon>Actinomycetota</taxon>
        <taxon>Actinomycetes</taxon>
        <taxon>Propionibacteriales</taxon>
        <taxon>Nocardioidaceae</taxon>
        <taxon>Nocardioides</taxon>
    </lineage>
</organism>
<protein>
    <submittedName>
        <fullName evidence="1">Uncharacterized protein</fullName>
    </submittedName>
</protein>
<comment type="caution">
    <text evidence="1">The sequence shown here is derived from an EMBL/GenBank/DDBJ whole genome shotgun (WGS) entry which is preliminary data.</text>
</comment>
<accession>A0ABS7RJ29</accession>
<dbReference type="RefSeq" id="WP_221024851.1">
    <property type="nucleotide sequence ID" value="NZ_JAIEZQ010000002.1"/>
</dbReference>
<dbReference type="EMBL" id="JAIEZQ010000002">
    <property type="protein sequence ID" value="MBY9075047.1"/>
    <property type="molecule type" value="Genomic_DNA"/>
</dbReference>
<evidence type="ECO:0000313" key="2">
    <source>
        <dbReference type="Proteomes" id="UP000754710"/>
    </source>
</evidence>
<reference evidence="1 2" key="1">
    <citation type="submission" date="2021-08" db="EMBL/GenBank/DDBJ databases">
        <title>Nocardioides bacterium WL0053 sp. nov., isolated from the sediment.</title>
        <authorList>
            <person name="Wang L."/>
            <person name="Zhang D."/>
            <person name="Zhang A."/>
        </authorList>
    </citation>
    <scope>NUCLEOTIDE SEQUENCE [LARGE SCALE GENOMIC DNA]</scope>
    <source>
        <strain evidence="1 2">WL0053</strain>
    </source>
</reference>